<evidence type="ECO:0000313" key="4">
    <source>
        <dbReference type="EMBL" id="KAG5166968.1"/>
    </source>
</evidence>
<dbReference type="CDD" id="cd05233">
    <property type="entry name" value="SDR_c"/>
    <property type="match status" value="1"/>
</dbReference>
<name>A0A8H8CIQ7_PSICU</name>
<accession>A0A8H8CIQ7</accession>
<evidence type="ECO:0000256" key="1">
    <source>
        <dbReference type="ARBA" id="ARBA00006484"/>
    </source>
</evidence>
<dbReference type="PANTHER" id="PTHR43477">
    <property type="entry name" value="DIHYDROANTICAPSIN 7-DEHYDROGENASE"/>
    <property type="match status" value="1"/>
</dbReference>
<dbReference type="InterPro" id="IPR036291">
    <property type="entry name" value="NAD(P)-bd_dom_sf"/>
</dbReference>
<dbReference type="SUPFAM" id="SSF51735">
    <property type="entry name" value="NAD(P)-binding Rossmann-fold domains"/>
    <property type="match status" value="1"/>
</dbReference>
<dbReference type="AlphaFoldDB" id="A0A8H8CIQ7"/>
<keyword evidence="3" id="KW-0560">Oxidoreductase</keyword>
<comment type="similarity">
    <text evidence="1">Belongs to the short-chain dehydrogenases/reductases (SDR) family.</text>
</comment>
<dbReference type="InterPro" id="IPR002347">
    <property type="entry name" value="SDR_fam"/>
</dbReference>
<dbReference type="Gene3D" id="3.40.50.720">
    <property type="entry name" value="NAD(P)-binding Rossmann-like Domain"/>
    <property type="match status" value="1"/>
</dbReference>
<dbReference type="Pfam" id="PF23441">
    <property type="entry name" value="SDR"/>
    <property type="match status" value="1"/>
</dbReference>
<dbReference type="InterPro" id="IPR057571">
    <property type="entry name" value="SDR_PhqE-like"/>
</dbReference>
<proteinExistence type="inferred from homology"/>
<keyword evidence="2" id="KW-0521">NADP</keyword>
<sequence>MSTLQNKTIVVVGGSSGIGFGVALASLQYLAATVIIASSNKGRVEGAVSRLKAYNLPGEVRGEVLDAKDSSAVKAFAAALGLVDHVVWTGGEVPKGEEGGGLPYSNVQSAEEGQAIFTLGFWGPFILARNVKFNPGGSLILTGGVAGHRPFPGGYLASGAVSALEGLTRGLALEFSPIRVNLVCPGMINTEILDKMFGEHKDSIVKAYNEKILLKRAGEPSEIAEAYIFLMKCGYITGQPIYVEGGFMLL</sequence>
<comment type="caution">
    <text evidence="4">The sequence shown here is derived from an EMBL/GenBank/DDBJ whole genome shotgun (WGS) entry which is preliminary data.</text>
</comment>
<reference evidence="4" key="1">
    <citation type="submission" date="2021-02" db="EMBL/GenBank/DDBJ databases">
        <title>Psilocybe cubensis genome.</title>
        <authorList>
            <person name="Mckernan K.J."/>
            <person name="Crawford S."/>
            <person name="Trippe A."/>
            <person name="Kane L.T."/>
            <person name="Mclaughlin S."/>
        </authorList>
    </citation>
    <scope>NUCLEOTIDE SEQUENCE [LARGE SCALE GENOMIC DNA]</scope>
    <source>
        <strain evidence="4">MGC-MH-2018</strain>
    </source>
</reference>
<evidence type="ECO:0000256" key="2">
    <source>
        <dbReference type="ARBA" id="ARBA00022857"/>
    </source>
</evidence>
<evidence type="ECO:0000256" key="3">
    <source>
        <dbReference type="ARBA" id="ARBA00023002"/>
    </source>
</evidence>
<dbReference type="GO" id="GO:0016491">
    <property type="term" value="F:oxidoreductase activity"/>
    <property type="evidence" value="ECO:0007669"/>
    <property type="project" value="UniProtKB-KW"/>
</dbReference>
<dbReference type="InterPro" id="IPR051122">
    <property type="entry name" value="SDR_DHRS6-like"/>
</dbReference>
<dbReference type="PRINTS" id="PR00081">
    <property type="entry name" value="GDHRDH"/>
</dbReference>
<dbReference type="EMBL" id="JAFIQS010000007">
    <property type="protein sequence ID" value="KAG5166968.1"/>
    <property type="molecule type" value="Genomic_DNA"/>
</dbReference>
<protein>
    <submittedName>
        <fullName evidence="4">Uncharacterized protein</fullName>
    </submittedName>
</protein>
<dbReference type="PANTHER" id="PTHR43477:SF1">
    <property type="entry name" value="DIHYDROANTICAPSIN 7-DEHYDROGENASE"/>
    <property type="match status" value="1"/>
</dbReference>
<organism evidence="4">
    <name type="scientific">Psilocybe cubensis</name>
    <name type="common">Psychedelic mushroom</name>
    <name type="synonym">Stropharia cubensis</name>
    <dbReference type="NCBI Taxonomy" id="181762"/>
    <lineage>
        <taxon>Eukaryota</taxon>
        <taxon>Fungi</taxon>
        <taxon>Dikarya</taxon>
        <taxon>Basidiomycota</taxon>
        <taxon>Agaricomycotina</taxon>
        <taxon>Agaricomycetes</taxon>
        <taxon>Agaricomycetidae</taxon>
        <taxon>Agaricales</taxon>
        <taxon>Agaricineae</taxon>
        <taxon>Strophariaceae</taxon>
        <taxon>Psilocybe</taxon>
    </lineage>
</organism>
<gene>
    <name evidence="4" type="ORF">JR316_007305</name>
</gene>